<dbReference type="Proteomes" id="UP000178515">
    <property type="component" value="Unassembled WGS sequence"/>
</dbReference>
<feature type="compositionally biased region" description="Acidic residues" evidence="1">
    <location>
        <begin position="96"/>
        <end position="110"/>
    </location>
</feature>
<evidence type="ECO:0000313" key="3">
    <source>
        <dbReference type="Proteomes" id="UP000178515"/>
    </source>
</evidence>
<sequence>MNLKHQKGQAMLLTVLFLSGAILSATAISGYLMFHQIKNLTDVSSSTKSIFAADAGIEWSLYKYFQYYNECYDTSPPSPACNNGIDDDGNGKTDFPEDNESCTDSNDPEEGIPAPPQFLECDYKPMFAPPGCSNGIDDNNDGTKDFPEDADDCASADDPEEGVPPKGVVILKIVETTDPTTGKVNGAITTGSFGKTGRALQIDFLGAIKPLFSP</sequence>
<reference evidence="2 3" key="1">
    <citation type="journal article" date="2016" name="Nat. Commun.">
        <title>Thousands of microbial genomes shed light on interconnected biogeochemical processes in an aquifer system.</title>
        <authorList>
            <person name="Anantharaman K."/>
            <person name="Brown C.T."/>
            <person name="Hug L.A."/>
            <person name="Sharon I."/>
            <person name="Castelle C.J."/>
            <person name="Probst A.J."/>
            <person name="Thomas B.C."/>
            <person name="Singh A."/>
            <person name="Wilkins M.J."/>
            <person name="Karaoz U."/>
            <person name="Brodie E.L."/>
            <person name="Williams K.H."/>
            <person name="Hubbard S.S."/>
            <person name="Banfield J.F."/>
        </authorList>
    </citation>
    <scope>NUCLEOTIDE SEQUENCE [LARGE SCALE GENOMIC DNA]</scope>
</reference>
<gene>
    <name evidence="2" type="ORF">A3F24_03010</name>
</gene>
<organism evidence="2 3">
    <name type="scientific">Candidatus Colwellbacteria bacterium RIFCSPHIGHO2_12_FULL_44_17</name>
    <dbReference type="NCBI Taxonomy" id="1797689"/>
    <lineage>
        <taxon>Bacteria</taxon>
        <taxon>Candidatus Colwelliibacteriota</taxon>
    </lineage>
</organism>
<comment type="caution">
    <text evidence="2">The sequence shown here is derived from an EMBL/GenBank/DDBJ whole genome shotgun (WGS) entry which is preliminary data.</text>
</comment>
<dbReference type="STRING" id="1797689.A3F24_03010"/>
<feature type="compositionally biased region" description="Acidic residues" evidence="1">
    <location>
        <begin position="148"/>
        <end position="161"/>
    </location>
</feature>
<feature type="region of interest" description="Disordered" evidence="1">
    <location>
        <begin position="133"/>
        <end position="164"/>
    </location>
</feature>
<name>A0A1G1Z277_9BACT</name>
<protein>
    <submittedName>
        <fullName evidence="2">Uncharacterized protein</fullName>
    </submittedName>
</protein>
<evidence type="ECO:0000313" key="2">
    <source>
        <dbReference type="EMBL" id="OGY58743.1"/>
    </source>
</evidence>
<dbReference type="EMBL" id="MHIX01000035">
    <property type="protein sequence ID" value="OGY58743.1"/>
    <property type="molecule type" value="Genomic_DNA"/>
</dbReference>
<feature type="region of interest" description="Disordered" evidence="1">
    <location>
        <begin position="79"/>
        <end position="111"/>
    </location>
</feature>
<dbReference type="AlphaFoldDB" id="A0A1G1Z277"/>
<proteinExistence type="predicted"/>
<accession>A0A1G1Z277</accession>
<evidence type="ECO:0000256" key="1">
    <source>
        <dbReference type="SAM" id="MobiDB-lite"/>
    </source>
</evidence>